<dbReference type="EMBL" id="BARU01031540">
    <property type="protein sequence ID" value="GAH62167.1"/>
    <property type="molecule type" value="Genomic_DNA"/>
</dbReference>
<evidence type="ECO:0000313" key="1">
    <source>
        <dbReference type="EMBL" id="GAH62167.1"/>
    </source>
</evidence>
<organism evidence="1">
    <name type="scientific">marine sediment metagenome</name>
    <dbReference type="NCBI Taxonomy" id="412755"/>
    <lineage>
        <taxon>unclassified sequences</taxon>
        <taxon>metagenomes</taxon>
        <taxon>ecological metagenomes</taxon>
    </lineage>
</organism>
<comment type="caution">
    <text evidence="1">The sequence shown here is derived from an EMBL/GenBank/DDBJ whole genome shotgun (WGS) entry which is preliminary data.</text>
</comment>
<sequence length="75" mass="7972">PNIWAGYGYDVVRVAAKAIETAGKSRTPEALREALSQISGFPGVTGMVTFDANGDVEKELNILVVKNGVRSYDAS</sequence>
<feature type="non-terminal residue" evidence="1">
    <location>
        <position position="1"/>
    </location>
</feature>
<accession>X1GYC7</accession>
<dbReference type="Gene3D" id="3.40.50.2300">
    <property type="match status" value="1"/>
</dbReference>
<dbReference type="InterPro" id="IPR028082">
    <property type="entry name" value="Peripla_BP_I"/>
</dbReference>
<gene>
    <name evidence="1" type="ORF">S03H2_49872</name>
</gene>
<reference evidence="1" key="1">
    <citation type="journal article" date="2014" name="Front. Microbiol.">
        <title>High frequency of phylogenetically diverse reductive dehalogenase-homologous genes in deep subseafloor sedimentary metagenomes.</title>
        <authorList>
            <person name="Kawai M."/>
            <person name="Futagami T."/>
            <person name="Toyoda A."/>
            <person name="Takaki Y."/>
            <person name="Nishi S."/>
            <person name="Hori S."/>
            <person name="Arai W."/>
            <person name="Tsubouchi T."/>
            <person name="Morono Y."/>
            <person name="Uchiyama I."/>
            <person name="Ito T."/>
            <person name="Fujiyama A."/>
            <person name="Inagaki F."/>
            <person name="Takami H."/>
        </authorList>
    </citation>
    <scope>NUCLEOTIDE SEQUENCE</scope>
    <source>
        <strain evidence="1">Expedition CK06-06</strain>
    </source>
</reference>
<protein>
    <submittedName>
        <fullName evidence="1">Uncharacterized protein</fullName>
    </submittedName>
</protein>
<dbReference type="SUPFAM" id="SSF53822">
    <property type="entry name" value="Periplasmic binding protein-like I"/>
    <property type="match status" value="1"/>
</dbReference>
<name>X1GYC7_9ZZZZ</name>
<proteinExistence type="predicted"/>
<dbReference type="AlphaFoldDB" id="X1GYC7"/>